<sequence length="65" mass="6693">MPPVGQSARAAVAAAAGAAGVAAGRKNVQSPRPALQRHVKPADGIIMAQVLGAQFQRKFGDFRLI</sequence>
<protein>
    <submittedName>
        <fullName evidence="1">Uncharacterized protein</fullName>
    </submittedName>
</protein>
<evidence type="ECO:0000313" key="2">
    <source>
        <dbReference type="Proteomes" id="UP000008068"/>
    </source>
</evidence>
<reference evidence="2" key="1">
    <citation type="submission" date="2011-07" db="EMBL/GenBank/DDBJ databases">
        <authorList>
            <consortium name="Caenorhabditis brenneri Sequencing and Analysis Consortium"/>
            <person name="Wilson R.K."/>
        </authorList>
    </citation>
    <scope>NUCLEOTIDE SEQUENCE [LARGE SCALE GENOMIC DNA]</scope>
    <source>
        <strain evidence="2">PB2801</strain>
    </source>
</reference>
<accession>G0P437</accession>
<dbReference type="InParanoid" id="G0P437"/>
<name>G0P437_CAEBE</name>
<keyword evidence="2" id="KW-1185">Reference proteome</keyword>
<dbReference type="AlphaFoldDB" id="G0P437"/>
<dbReference type="HOGENOM" id="CLU_2851750_0_0_1"/>
<organism evidence="2">
    <name type="scientific">Caenorhabditis brenneri</name>
    <name type="common">Nematode worm</name>
    <dbReference type="NCBI Taxonomy" id="135651"/>
    <lineage>
        <taxon>Eukaryota</taxon>
        <taxon>Metazoa</taxon>
        <taxon>Ecdysozoa</taxon>
        <taxon>Nematoda</taxon>
        <taxon>Chromadorea</taxon>
        <taxon>Rhabditida</taxon>
        <taxon>Rhabditina</taxon>
        <taxon>Rhabditomorpha</taxon>
        <taxon>Rhabditoidea</taxon>
        <taxon>Rhabditidae</taxon>
        <taxon>Peloderinae</taxon>
        <taxon>Caenorhabditis</taxon>
    </lineage>
</organism>
<dbReference type="EMBL" id="GL380057">
    <property type="protein sequence ID" value="EGT44598.1"/>
    <property type="molecule type" value="Genomic_DNA"/>
</dbReference>
<evidence type="ECO:0000313" key="1">
    <source>
        <dbReference type="EMBL" id="EGT44598.1"/>
    </source>
</evidence>
<proteinExistence type="predicted"/>
<gene>
    <name evidence="1" type="ORF">CAEBREN_23453</name>
</gene>
<dbReference type="Proteomes" id="UP000008068">
    <property type="component" value="Unassembled WGS sequence"/>
</dbReference>